<protein>
    <submittedName>
        <fullName evidence="1">Uncharacterized protein</fullName>
    </submittedName>
</protein>
<accession>A0A9Q5ZCF3</accession>
<reference evidence="1 2" key="1">
    <citation type="submission" date="2015-02" db="EMBL/GenBank/DDBJ databases">
        <title>Nostoc linckia genome annotation.</title>
        <authorList>
            <person name="Zhou Z."/>
        </authorList>
    </citation>
    <scope>NUCLEOTIDE SEQUENCE [LARGE SCALE GENOMIC DNA]</scope>
    <source>
        <strain evidence="2">z8</strain>
    </source>
</reference>
<dbReference type="Proteomes" id="UP000222310">
    <property type="component" value="Unassembled WGS sequence"/>
</dbReference>
<proteinExistence type="predicted"/>
<name>A0A9Q5ZCF3_NOSLI</name>
<evidence type="ECO:0000313" key="2">
    <source>
        <dbReference type="Proteomes" id="UP000222310"/>
    </source>
</evidence>
<comment type="caution">
    <text evidence="1">The sequence shown here is derived from an EMBL/GenBank/DDBJ whole genome shotgun (WGS) entry which is preliminary data.</text>
</comment>
<evidence type="ECO:0000313" key="1">
    <source>
        <dbReference type="EMBL" id="PHK03713.1"/>
    </source>
</evidence>
<gene>
    <name evidence="1" type="ORF">VF08_14065</name>
</gene>
<organism evidence="1 2">
    <name type="scientific">Nostoc linckia z8</name>
    <dbReference type="NCBI Taxonomy" id="1628746"/>
    <lineage>
        <taxon>Bacteria</taxon>
        <taxon>Bacillati</taxon>
        <taxon>Cyanobacteriota</taxon>
        <taxon>Cyanophyceae</taxon>
        <taxon>Nostocales</taxon>
        <taxon>Nostocaceae</taxon>
        <taxon>Nostoc</taxon>
    </lineage>
</organism>
<dbReference type="EMBL" id="LAHD01000034">
    <property type="protein sequence ID" value="PHK03713.1"/>
    <property type="molecule type" value="Genomic_DNA"/>
</dbReference>
<sequence length="60" mass="6374">MFLGSLVKRASPNSLSQGKVVLVTAYAADALGLPQASKLLKTDIALFVNVIKLLRKSGFI</sequence>
<dbReference type="AlphaFoldDB" id="A0A9Q5ZCF3"/>